<gene>
    <name evidence="18" type="ORF">H2200_013595</name>
</gene>
<comment type="similarity">
    <text evidence="4 16">Belongs to the LTN1 family.</text>
</comment>
<dbReference type="InterPro" id="IPR016024">
    <property type="entry name" value="ARM-type_fold"/>
</dbReference>
<dbReference type="InterPro" id="IPR054477">
    <property type="entry name" value="LTN1_E3_ligase_6th"/>
</dbReference>
<dbReference type="InterPro" id="IPR054478">
    <property type="entry name" value="LTN1_UBC"/>
</dbReference>
<dbReference type="GO" id="GO:0072344">
    <property type="term" value="P:rescue of stalled ribosome"/>
    <property type="evidence" value="ECO:0007669"/>
    <property type="project" value="UniProtKB-UniRule"/>
</dbReference>
<dbReference type="InterPro" id="IPR039795">
    <property type="entry name" value="LTN1/Rkr1"/>
</dbReference>
<evidence type="ECO:0000256" key="6">
    <source>
        <dbReference type="ARBA" id="ARBA00017157"/>
    </source>
</evidence>
<evidence type="ECO:0000256" key="8">
    <source>
        <dbReference type="ARBA" id="ARBA00022679"/>
    </source>
</evidence>
<dbReference type="CDD" id="cd16491">
    <property type="entry name" value="RING-CH-C4HC3_LTN1"/>
    <property type="match status" value="1"/>
</dbReference>
<comment type="subunit">
    <text evidence="16">Component of the ribosome quality control complex (RQC).</text>
</comment>
<evidence type="ECO:0000256" key="11">
    <source>
        <dbReference type="ARBA" id="ARBA00022771"/>
    </source>
</evidence>
<sequence>MSKKFKSQASAASARAASAAFRSSSPAFGFGSSASTGFQTAPSSLSYIAEQPDLSAISNANLVVTLRNLGKKDSTTKAKALEELQDYVGSLESGEGIDAGLLEAWINLYPRTSIDNARRVRQLAHTLQGALTASAGKRIAPQLPKVIGAWLSGAYDSDRLVARTAQDSLSTAFNTEDKRRALWKVYRSALVEYANDAILVQSSQTLSDERSTTPDDAEAKFVRVVGNAVQLLSQVIKANCSTDGEVGKSGVGEGIKAIVQERRLWEYSSHQDSTLRKAVCSLVTICASNISEELDWKTISSCFIGKAMHSGQLGSSGQLSEALLTFTSVRPEIWTTDYTSKTAASKRLFQYLRKGSQRGPVGFWSNVRSLIKKIPPAAWATVTNDGKVQLEDATTLLESLRAGVTSNEEPRQNLEPAWSVYAEISFWLTELLVDDHASVKLLDDALLPLITQYIALDPSQNSWDVPTSFSATMSASVLLSMLRRGLYSSFETVWDKLTRILGDSMKLSLPESSKDFAKSQDSVIAQARRLFKLRSLVLQAPQLSASEMKHAVAVIRRSGADLVNVAIELLKARNGRPYGAASVLEILTLTTDIKTSESLESFLASNAVDLLDTPSSEYLVSLFLHTGQNPDQVFTKLIRSWGNTYAAKALSRLLGTISEEVLLRIPEVEQFIIDQILTHLEDEAAAKALKGVLQNPKLASSALHKSCCQHLIAQLSPSMERSSQLATLRFLLSLLGERISIPSLSSDDMPSTILSKLLLLSDSDDPETTELASSLLAKLKTTPTGPSSATASSTTLIADQLSGKGDPLSVFVLVDLARDVLKTQTSQPEGLFSTILPTASQWDHALENHLLTPPPVSLSITSPLRGLISIITPTRPTTLSSFRDSDGFSLLYRLVLYVTKMMFDTDLSIANSEEHRRALYIYYPLALQILNEKLTMEAANELWFHISEEILEEAAEALSQGHSIVQKWMHDDQIRKVWVDVLRSTDSLAPNAYYHGLAFTDVASRFADEHGPTMIISEFEAETKNLHRADEVVQSAALIATCRDYLLSSQQGRKLLNELVAAVTGSKLPLTSDIQLRPLVLLDLLLNGSSEPLESIPSQRQNFLMQALVRMIADEPAGLPLRTLALKLLEPIVEAIRDLYGEHWEQILQSLVTILQANYDLAEDLPVLQAALRLYGRIRSLATLSEVNEDLVEAWKAAEGPLEEALLNCLDSFDHTADEINQPRRITAELLQRQLSHVNTQYDTRLYHFLRSTENSVLGAAYDLLHRSIPPAQEQISLDIALGERVAQLPTELLELLLDKPQASGTANMPLRRSYLLCWMLVFDHFPKASYKLQAAYAADIKESTVLGGLLDLICEIGRITSNRPLDASKSDMTSFKVNAGETEEQEEQRLATYLYYCCLLYLPGLTRSWFIEQKNRVKSPLEGWTQRYFAPTLIAAAATTVSEWAQGQSQDEGDSPVAVKTSLSGSETVASIAVDPESPPISLAVSLPKTYPLDSPTVSSRTRVGVSEKNWQSWLRTIQIIIFSTGSIIEGLVAFRRNVQGALKGQSECAICYSIIGTDMQTPNKRCGTCRNTFHGVCLFRWFKSSNSSSCPLCRNNFNYA</sequence>
<evidence type="ECO:0000256" key="7">
    <source>
        <dbReference type="ARBA" id="ARBA00022490"/>
    </source>
</evidence>
<keyword evidence="8 16" id="KW-0808">Transferase</keyword>
<dbReference type="FunFam" id="3.30.40.10:FF:000038">
    <property type="entry name" value="E3 ubiquitin-protein ligase listerin"/>
    <property type="match status" value="1"/>
</dbReference>
<keyword evidence="7" id="KW-0963">Cytoplasm</keyword>
<feature type="domain" description="RING-type" evidence="17">
    <location>
        <begin position="1550"/>
        <end position="1596"/>
    </location>
</feature>
<evidence type="ECO:0000259" key="17">
    <source>
        <dbReference type="PROSITE" id="PS50089"/>
    </source>
</evidence>
<comment type="subcellular location">
    <subcellularLocation>
        <location evidence="2">Cytoplasm</location>
        <location evidence="2">Cytosol</location>
    </subcellularLocation>
</comment>
<comment type="catalytic activity">
    <reaction evidence="1 16">
        <text>S-ubiquitinyl-[E2 ubiquitin-conjugating enzyme]-L-cysteine + [acceptor protein]-L-lysine = [E2 ubiquitin-conjugating enzyme]-L-cysteine + N(6)-ubiquitinyl-[acceptor protein]-L-lysine.</text>
        <dbReference type="EC" id="2.3.2.27"/>
    </reaction>
</comment>
<evidence type="ECO:0000256" key="2">
    <source>
        <dbReference type="ARBA" id="ARBA00004514"/>
    </source>
</evidence>
<keyword evidence="9 16" id="KW-0479">Metal-binding</keyword>
<evidence type="ECO:0000313" key="19">
    <source>
        <dbReference type="Proteomes" id="UP001172673"/>
    </source>
</evidence>
<keyword evidence="13 16" id="KW-0862">Zinc</keyword>
<evidence type="ECO:0000256" key="3">
    <source>
        <dbReference type="ARBA" id="ARBA00004906"/>
    </source>
</evidence>
<evidence type="ECO:0000256" key="13">
    <source>
        <dbReference type="ARBA" id="ARBA00022833"/>
    </source>
</evidence>
<dbReference type="SMART" id="SM00744">
    <property type="entry name" value="RINGv"/>
    <property type="match status" value="1"/>
</dbReference>
<keyword evidence="10" id="KW-0677">Repeat</keyword>
<dbReference type="GO" id="GO:0043023">
    <property type="term" value="F:ribosomal large subunit binding"/>
    <property type="evidence" value="ECO:0007669"/>
    <property type="project" value="TreeGrafter"/>
</dbReference>
<evidence type="ECO:0000256" key="9">
    <source>
        <dbReference type="ARBA" id="ARBA00022723"/>
    </source>
</evidence>
<dbReference type="PANTHER" id="PTHR12389">
    <property type="entry name" value="ZINC FINGER PROTEIN 294"/>
    <property type="match status" value="1"/>
</dbReference>
<organism evidence="18 19">
    <name type="scientific">Cladophialophora chaetospira</name>
    <dbReference type="NCBI Taxonomy" id="386627"/>
    <lineage>
        <taxon>Eukaryota</taxon>
        <taxon>Fungi</taxon>
        <taxon>Dikarya</taxon>
        <taxon>Ascomycota</taxon>
        <taxon>Pezizomycotina</taxon>
        <taxon>Eurotiomycetes</taxon>
        <taxon>Chaetothyriomycetidae</taxon>
        <taxon>Chaetothyriales</taxon>
        <taxon>Herpotrichiellaceae</taxon>
        <taxon>Cladophialophora</taxon>
    </lineage>
</organism>
<evidence type="ECO:0000256" key="4">
    <source>
        <dbReference type="ARBA" id="ARBA00007997"/>
    </source>
</evidence>
<evidence type="ECO:0000256" key="1">
    <source>
        <dbReference type="ARBA" id="ARBA00000900"/>
    </source>
</evidence>
<comment type="function">
    <text evidence="16">E3 ubiquitin-protein ligase. Component of the ribosome quality control complex (RQC), a ribosome-associated complex that mediates ubiquitination and extraction of incompletely synthesized nascent chains for proteasomal degradation.</text>
</comment>
<evidence type="ECO:0000256" key="16">
    <source>
        <dbReference type="RuleBase" id="RU367090"/>
    </source>
</evidence>
<dbReference type="InterPro" id="IPR001841">
    <property type="entry name" value="Znf_RING"/>
</dbReference>
<dbReference type="InterPro" id="IPR039804">
    <property type="entry name" value="RING-CH-C4HC3_LTN1"/>
</dbReference>
<evidence type="ECO:0000256" key="5">
    <source>
        <dbReference type="ARBA" id="ARBA00012483"/>
    </source>
</evidence>
<dbReference type="GO" id="GO:1990112">
    <property type="term" value="C:RQC complex"/>
    <property type="evidence" value="ECO:0007669"/>
    <property type="project" value="UniProtKB-UniRule"/>
</dbReference>
<proteinExistence type="inferred from homology"/>
<dbReference type="Pfam" id="PF13639">
    <property type="entry name" value="zf-RING_2"/>
    <property type="match status" value="1"/>
</dbReference>
<keyword evidence="12 16" id="KW-0833">Ubl conjugation pathway</keyword>
<evidence type="ECO:0000256" key="15">
    <source>
        <dbReference type="PROSITE-ProRule" id="PRU00175"/>
    </source>
</evidence>
<dbReference type="GO" id="GO:0061630">
    <property type="term" value="F:ubiquitin protein ligase activity"/>
    <property type="evidence" value="ECO:0007669"/>
    <property type="project" value="UniProtKB-UniRule"/>
</dbReference>
<dbReference type="Proteomes" id="UP001172673">
    <property type="component" value="Unassembled WGS sequence"/>
</dbReference>
<evidence type="ECO:0000313" key="18">
    <source>
        <dbReference type="EMBL" id="KAJ9601925.1"/>
    </source>
</evidence>
<keyword evidence="19" id="KW-1185">Reference proteome</keyword>
<keyword evidence="11 15" id="KW-0863">Zinc-finger</keyword>
<dbReference type="SUPFAM" id="SSF48371">
    <property type="entry name" value="ARM repeat"/>
    <property type="match status" value="1"/>
</dbReference>
<comment type="pathway">
    <text evidence="3 16">Protein modification; protein ubiquitination.</text>
</comment>
<dbReference type="GO" id="GO:1990116">
    <property type="term" value="P:ribosome-associated ubiquitin-dependent protein catabolic process"/>
    <property type="evidence" value="ECO:0007669"/>
    <property type="project" value="UniProtKB-UniRule"/>
</dbReference>
<dbReference type="GO" id="GO:0005829">
    <property type="term" value="C:cytosol"/>
    <property type="evidence" value="ECO:0007669"/>
    <property type="project" value="UniProtKB-SubCell"/>
</dbReference>
<evidence type="ECO:0000256" key="12">
    <source>
        <dbReference type="ARBA" id="ARBA00022786"/>
    </source>
</evidence>
<comment type="caution">
    <text evidence="18">The sequence shown here is derived from an EMBL/GenBank/DDBJ whole genome shotgun (WGS) entry which is preliminary data.</text>
</comment>
<dbReference type="InterPro" id="IPR013083">
    <property type="entry name" value="Znf_RING/FYVE/PHD"/>
</dbReference>
<dbReference type="InterPro" id="IPR054476">
    <property type="entry name" value="Ltn1_N"/>
</dbReference>
<dbReference type="Pfam" id="PF22958">
    <property type="entry name" value="Ltn1_1st"/>
    <property type="match status" value="1"/>
</dbReference>
<evidence type="ECO:0000256" key="10">
    <source>
        <dbReference type="ARBA" id="ARBA00022737"/>
    </source>
</evidence>
<dbReference type="Gene3D" id="3.30.40.10">
    <property type="entry name" value="Zinc/RING finger domain, C3HC4 (zinc finger)"/>
    <property type="match status" value="1"/>
</dbReference>
<dbReference type="GO" id="GO:0008270">
    <property type="term" value="F:zinc ion binding"/>
    <property type="evidence" value="ECO:0007669"/>
    <property type="project" value="UniProtKB-KW"/>
</dbReference>
<dbReference type="Pfam" id="PF23009">
    <property type="entry name" value="UBC_like"/>
    <property type="match status" value="1"/>
</dbReference>
<accession>A0AA38TX79</accession>
<dbReference type="PROSITE" id="PS50089">
    <property type="entry name" value="ZF_RING_2"/>
    <property type="match status" value="1"/>
</dbReference>
<evidence type="ECO:0000256" key="14">
    <source>
        <dbReference type="ARBA" id="ARBA00055150"/>
    </source>
</evidence>
<dbReference type="Gene3D" id="1.25.10.10">
    <property type="entry name" value="Leucine-rich Repeat Variant"/>
    <property type="match status" value="1"/>
</dbReference>
<dbReference type="PANTHER" id="PTHR12389:SF0">
    <property type="entry name" value="E3 UBIQUITIN-PROTEIN LIGASE LISTERIN"/>
    <property type="match status" value="1"/>
</dbReference>
<protein>
    <recommendedName>
        <fullName evidence="6 16">E3 ubiquitin-protein ligase listerin</fullName>
        <ecNumber evidence="5 16">2.3.2.27</ecNumber>
    </recommendedName>
    <alternativeName>
        <fullName evidence="16">RING-type E3 ubiquitin transferase listerin</fullName>
    </alternativeName>
</protein>
<dbReference type="InterPro" id="IPR011989">
    <property type="entry name" value="ARM-like"/>
</dbReference>
<dbReference type="EC" id="2.3.2.27" evidence="5 16"/>
<dbReference type="EMBL" id="JAPDRK010000031">
    <property type="protein sequence ID" value="KAJ9601925.1"/>
    <property type="molecule type" value="Genomic_DNA"/>
</dbReference>
<dbReference type="SUPFAM" id="SSF57850">
    <property type="entry name" value="RING/U-box"/>
    <property type="match status" value="1"/>
</dbReference>
<dbReference type="Pfam" id="PF22999">
    <property type="entry name" value="LTN1_E3_ligase_6th"/>
    <property type="match status" value="1"/>
</dbReference>
<name>A0AA38TX79_9EURO</name>
<dbReference type="InterPro" id="IPR011016">
    <property type="entry name" value="Znf_RING-CH"/>
</dbReference>
<comment type="function">
    <text evidence="14">E3 ubiquitin-protein ligase component of the ribosome quality control complex (RQC), a ribosome-associated complex that mediates ubiquitination and extraction of incompletely synthesized nascent chains for proteasomal degradation. Mediates ubiquitination of proteins derived from mRNAs lacking stop codons (non-stop proteins) and other translation arrest products induced by poly-lysine sequences and tandem rare codons. Ubiquitination leads to CDC48 recruitment for extraction and degradation of the incomplete translation product. May indirectly play a role in chromatin function and transcription.</text>
</comment>
<reference evidence="18" key="1">
    <citation type="submission" date="2022-10" db="EMBL/GenBank/DDBJ databases">
        <title>Culturing micro-colonial fungi from biological soil crusts in the Mojave desert and describing Neophaeococcomyces mojavensis, and introducing the new genera and species Taxawa tesnikishii.</title>
        <authorList>
            <person name="Kurbessoian T."/>
            <person name="Stajich J.E."/>
        </authorList>
    </citation>
    <scope>NUCLEOTIDE SEQUENCE</scope>
    <source>
        <strain evidence="18">TK_41</strain>
    </source>
</reference>